<keyword evidence="4" id="KW-0812">Transmembrane</keyword>
<evidence type="ECO:0000256" key="7">
    <source>
        <dbReference type="ARBA" id="ARBA00022927"/>
    </source>
</evidence>
<dbReference type="Pfam" id="PF09753">
    <property type="entry name" value="Use1"/>
    <property type="match status" value="1"/>
</dbReference>
<evidence type="ECO:0000256" key="1">
    <source>
        <dbReference type="ARBA" id="ARBA00004163"/>
    </source>
</evidence>
<dbReference type="PANTHER" id="PTHR13050:SF7">
    <property type="entry name" value="VESICLE TRANSPORT PROTEIN USE1"/>
    <property type="match status" value="1"/>
</dbReference>
<keyword evidence="11" id="KW-1185">Reference proteome</keyword>
<evidence type="ECO:0000313" key="10">
    <source>
        <dbReference type="EMBL" id="EPS63711.1"/>
    </source>
</evidence>
<feature type="non-terminal residue" evidence="10">
    <location>
        <position position="71"/>
    </location>
</feature>
<sequence>MGLNKTEVNLRRLLAAAPQQQNQTKLMHYVATLREQLEQLAEERNSDGLPRVSKAVLKEYSEKIEAIATKL</sequence>
<keyword evidence="5" id="KW-0256">Endoplasmic reticulum</keyword>
<evidence type="ECO:0000256" key="4">
    <source>
        <dbReference type="ARBA" id="ARBA00022692"/>
    </source>
</evidence>
<proteinExistence type="inferred from homology"/>
<comment type="caution">
    <text evidence="10">The sequence shown here is derived from an EMBL/GenBank/DDBJ whole genome shotgun (WGS) entry which is preliminary data.</text>
</comment>
<dbReference type="InterPro" id="IPR019150">
    <property type="entry name" value="Vesicle_transport_protein_Use1"/>
</dbReference>
<keyword evidence="3" id="KW-0813">Transport</keyword>
<evidence type="ECO:0000256" key="2">
    <source>
        <dbReference type="ARBA" id="ARBA00007891"/>
    </source>
</evidence>
<evidence type="ECO:0000256" key="3">
    <source>
        <dbReference type="ARBA" id="ARBA00022448"/>
    </source>
</evidence>
<evidence type="ECO:0000256" key="5">
    <source>
        <dbReference type="ARBA" id="ARBA00022824"/>
    </source>
</evidence>
<dbReference type="AlphaFoldDB" id="S8CGK1"/>
<dbReference type="OrthoDB" id="4506189at2759"/>
<evidence type="ECO:0008006" key="12">
    <source>
        <dbReference type="Google" id="ProtNLM"/>
    </source>
</evidence>
<keyword evidence="6" id="KW-0931">ER-Golgi transport</keyword>
<accession>S8CGK1</accession>
<dbReference type="Proteomes" id="UP000015453">
    <property type="component" value="Unassembled WGS sequence"/>
</dbReference>
<dbReference type="GO" id="GO:0006890">
    <property type="term" value="P:retrograde vesicle-mediated transport, Golgi to endoplasmic reticulum"/>
    <property type="evidence" value="ECO:0007669"/>
    <property type="project" value="TreeGrafter"/>
</dbReference>
<dbReference type="EMBL" id="AUSU01005303">
    <property type="protein sequence ID" value="EPS63711.1"/>
    <property type="molecule type" value="Genomic_DNA"/>
</dbReference>
<dbReference type="GO" id="GO:0015031">
    <property type="term" value="P:protein transport"/>
    <property type="evidence" value="ECO:0007669"/>
    <property type="project" value="UniProtKB-KW"/>
</dbReference>
<evidence type="ECO:0000256" key="9">
    <source>
        <dbReference type="ARBA" id="ARBA00023136"/>
    </source>
</evidence>
<dbReference type="PANTHER" id="PTHR13050">
    <property type="entry name" value="USE1-LIKE PROTEIN"/>
    <property type="match status" value="1"/>
</dbReference>
<keyword evidence="8" id="KW-1133">Transmembrane helix</keyword>
<dbReference type="GO" id="GO:0031201">
    <property type="term" value="C:SNARE complex"/>
    <property type="evidence" value="ECO:0007669"/>
    <property type="project" value="TreeGrafter"/>
</dbReference>
<reference evidence="10 11" key="1">
    <citation type="journal article" date="2013" name="BMC Genomics">
        <title>The miniature genome of a carnivorous plant Genlisea aurea contains a low number of genes and short non-coding sequences.</title>
        <authorList>
            <person name="Leushkin E.V."/>
            <person name="Sutormin R.A."/>
            <person name="Nabieva E.R."/>
            <person name="Penin A.A."/>
            <person name="Kondrashov A.S."/>
            <person name="Logacheva M.D."/>
        </authorList>
    </citation>
    <scope>NUCLEOTIDE SEQUENCE [LARGE SCALE GENOMIC DNA]</scope>
</reference>
<dbReference type="GO" id="GO:0005789">
    <property type="term" value="C:endoplasmic reticulum membrane"/>
    <property type="evidence" value="ECO:0007669"/>
    <property type="project" value="UniProtKB-SubCell"/>
</dbReference>
<organism evidence="10 11">
    <name type="scientific">Genlisea aurea</name>
    <dbReference type="NCBI Taxonomy" id="192259"/>
    <lineage>
        <taxon>Eukaryota</taxon>
        <taxon>Viridiplantae</taxon>
        <taxon>Streptophyta</taxon>
        <taxon>Embryophyta</taxon>
        <taxon>Tracheophyta</taxon>
        <taxon>Spermatophyta</taxon>
        <taxon>Magnoliopsida</taxon>
        <taxon>eudicotyledons</taxon>
        <taxon>Gunneridae</taxon>
        <taxon>Pentapetalae</taxon>
        <taxon>asterids</taxon>
        <taxon>lamiids</taxon>
        <taxon>Lamiales</taxon>
        <taxon>Lentibulariaceae</taxon>
        <taxon>Genlisea</taxon>
    </lineage>
</organism>
<evidence type="ECO:0000256" key="6">
    <source>
        <dbReference type="ARBA" id="ARBA00022892"/>
    </source>
</evidence>
<keyword evidence="9" id="KW-0472">Membrane</keyword>
<keyword evidence="7" id="KW-0653">Protein transport</keyword>
<protein>
    <recommendedName>
        <fullName evidence="12">Vesicle transport v-SNARE N-terminal domain-containing protein</fullName>
    </recommendedName>
</protein>
<evidence type="ECO:0000313" key="11">
    <source>
        <dbReference type="Proteomes" id="UP000015453"/>
    </source>
</evidence>
<comment type="similarity">
    <text evidence="2">Belongs to the USE1 family.</text>
</comment>
<dbReference type="GO" id="GO:0005484">
    <property type="term" value="F:SNAP receptor activity"/>
    <property type="evidence" value="ECO:0007669"/>
    <property type="project" value="TreeGrafter"/>
</dbReference>
<comment type="subcellular location">
    <subcellularLocation>
        <location evidence="1">Endoplasmic reticulum membrane</location>
        <topology evidence="1">Single-pass type IV membrane protein</topology>
    </subcellularLocation>
</comment>
<evidence type="ECO:0000256" key="8">
    <source>
        <dbReference type="ARBA" id="ARBA00022989"/>
    </source>
</evidence>
<gene>
    <name evidence="10" type="ORF">M569_11074</name>
</gene>
<name>S8CGK1_9LAMI</name>